<comment type="caution">
    <text evidence="3">The sequence shown here is derived from an EMBL/GenBank/DDBJ whole genome shotgun (WGS) entry which is preliminary data.</text>
</comment>
<accession>A0A9P0P1H6</accession>
<dbReference type="PANTHER" id="PTHR43016">
    <property type="entry name" value="PRESEQUENCE PROTEASE"/>
    <property type="match status" value="1"/>
</dbReference>
<protein>
    <recommendedName>
        <fullName evidence="2">Peptidase M16C associated domain-containing protein</fullName>
    </recommendedName>
</protein>
<dbReference type="Pfam" id="PF05193">
    <property type="entry name" value="Peptidase_M16_C"/>
    <property type="match status" value="1"/>
</dbReference>
<evidence type="ECO:0000313" key="4">
    <source>
        <dbReference type="Proteomes" id="UP001152888"/>
    </source>
</evidence>
<dbReference type="Pfam" id="PF08367">
    <property type="entry name" value="M16C_assoc"/>
    <property type="match status" value="1"/>
</dbReference>
<feature type="domain" description="Peptidase M16C associated" evidence="2">
    <location>
        <begin position="464"/>
        <end position="723"/>
    </location>
</feature>
<dbReference type="Gene3D" id="3.30.830.10">
    <property type="entry name" value="Metalloenzyme, LuxS/M16 peptidase-like"/>
    <property type="match status" value="4"/>
</dbReference>
<dbReference type="OrthoDB" id="4953at2759"/>
<dbReference type="SMART" id="SM01264">
    <property type="entry name" value="M16C_associated"/>
    <property type="match status" value="1"/>
</dbReference>
<feature type="coiled-coil region" evidence="1">
    <location>
        <begin position="465"/>
        <end position="492"/>
    </location>
</feature>
<dbReference type="Proteomes" id="UP001152888">
    <property type="component" value="Unassembled WGS sequence"/>
</dbReference>
<evidence type="ECO:0000259" key="2">
    <source>
        <dbReference type="SMART" id="SM01264"/>
    </source>
</evidence>
<dbReference type="InterPro" id="IPR011249">
    <property type="entry name" value="Metalloenz_LuxS/M16"/>
</dbReference>
<dbReference type="InterPro" id="IPR007863">
    <property type="entry name" value="Peptidase_M16_C"/>
</dbReference>
<dbReference type="Pfam" id="PF00675">
    <property type="entry name" value="Peptidase_M16"/>
    <property type="match status" value="1"/>
</dbReference>
<organism evidence="3 4">
    <name type="scientific">Acanthoscelides obtectus</name>
    <name type="common">Bean weevil</name>
    <name type="synonym">Bruchus obtectus</name>
    <dbReference type="NCBI Taxonomy" id="200917"/>
    <lineage>
        <taxon>Eukaryota</taxon>
        <taxon>Metazoa</taxon>
        <taxon>Ecdysozoa</taxon>
        <taxon>Arthropoda</taxon>
        <taxon>Hexapoda</taxon>
        <taxon>Insecta</taxon>
        <taxon>Pterygota</taxon>
        <taxon>Neoptera</taxon>
        <taxon>Endopterygota</taxon>
        <taxon>Coleoptera</taxon>
        <taxon>Polyphaga</taxon>
        <taxon>Cucujiformia</taxon>
        <taxon>Chrysomeloidea</taxon>
        <taxon>Chrysomelidae</taxon>
        <taxon>Bruchinae</taxon>
        <taxon>Bruchini</taxon>
        <taxon>Acanthoscelides</taxon>
    </lineage>
</organism>
<evidence type="ECO:0000313" key="3">
    <source>
        <dbReference type="EMBL" id="CAH1961632.1"/>
    </source>
</evidence>
<keyword evidence="1" id="KW-0175">Coiled coil</keyword>
<gene>
    <name evidence="3" type="ORF">ACAOBT_LOCUS4260</name>
</gene>
<evidence type="ECO:0000256" key="1">
    <source>
        <dbReference type="SAM" id="Coils"/>
    </source>
</evidence>
<sequence>MPPIDKTPPSNMVGFELLYSLQAFDRIPVSEYISKKTGLTVVIAEVEGPVVNGYFCLATEAFDDDGLPHTLEHLIFLGSEKYPYKGVLDLLANRCLASGTNAWTDIDHTCYTMETAGSEGFLALMPIFLEHILYPVLTEEGFITEVYHVTEEGKDAGVVFCEMQGRENSAESRMHLELARQIYPGKCGYSSETGGRTQNLRETTNNTKVREFHKKFYRPENLKLIITGQIKHADVFKALEKLEEKIISKGPREPFDRPWQSPVPPIEGDSKELIIKYPNDEENHGLYAMAWRGPSCVKDLYSVTATILLLKYLTEYSVSPLPKEFVEIEDPYASKVSYNISENSETCIYLLFDDVPVGKLPEIGPKLRTVLKKILDEGDIDMERLYSIINRYTLENLSNLENSPHHTVAFMIIGHMLYGNTKDDLEQRVNPLTDLTKLQKEPKEYWLGILRKYMVENKYIATQMVPSKEEQQKLAKEEKERVEKRIKELGEEGLKKQGEILCNAIEFNERPPPPEMLTSVPIPSIESIKFHNISRFSSAEKNERINLSDTPIFTYFDHLKTNFVYMFALLDTSSVPDELRSYMPLMLESLLELPLERDGKNIPYEEVVAQLNDDTVSSSTSIGVGSYESFSCGSYSNTATMVLQVESSKYEKGLSWLKELLYKTVFTVERLKVIAMKMNNSVSQVKRCGRSVVAYAMRGLRYSEDSNVMKNGIIHQNKFLTEIIEKLDSEAGGKEILEKMETLRRIITDPANFVLYLAGNLDYLNEPGNAIKNILPSEVIVSKKIQRLNVTADYKLLKQDSPLDGCIIGMGCLESSYFYQTINSITSYTDPDFPALMLYLQYIIQAEGPMWKQIRGKGYSYHYRMSTKVNEGLLYLIYGRATNVVGAYKETKDIIQERLESRQWDGTLLDSARSSIIFKIIDEEKTIGSVVSLSVISYFQGVDYQYNRKFLELTNKVTVDDLNRVGEKYIAPLFAAKDVKTAVVADPSKIEEIASGFKKLDLNLTVYPSLEDSFLNKI</sequence>
<dbReference type="AlphaFoldDB" id="A0A9P0P1H6"/>
<dbReference type="InterPro" id="IPR011765">
    <property type="entry name" value="Pept_M16_N"/>
</dbReference>
<reference evidence="3" key="1">
    <citation type="submission" date="2022-03" db="EMBL/GenBank/DDBJ databases">
        <authorList>
            <person name="Sayadi A."/>
        </authorList>
    </citation>
    <scope>NUCLEOTIDE SEQUENCE</scope>
</reference>
<dbReference type="FunFam" id="3.30.830.10:FF:000015">
    <property type="entry name" value="Putative zinc metalloprotease"/>
    <property type="match status" value="1"/>
</dbReference>
<dbReference type="FunFam" id="3.30.830.10:FF:000031">
    <property type="entry name" value="Putative zinc metalloprotease"/>
    <property type="match status" value="1"/>
</dbReference>
<dbReference type="PANTHER" id="PTHR43016:SF16">
    <property type="entry name" value="METALLOPROTEASE, PUTATIVE (AFU_ORTHOLOGUE AFUA_4G07610)-RELATED"/>
    <property type="match status" value="1"/>
</dbReference>
<keyword evidence="4" id="KW-1185">Reference proteome</keyword>
<dbReference type="GO" id="GO:0006508">
    <property type="term" value="P:proteolysis"/>
    <property type="evidence" value="ECO:0007669"/>
    <property type="project" value="InterPro"/>
</dbReference>
<name>A0A9P0P1H6_ACAOB</name>
<dbReference type="GO" id="GO:0046872">
    <property type="term" value="F:metal ion binding"/>
    <property type="evidence" value="ECO:0007669"/>
    <property type="project" value="InterPro"/>
</dbReference>
<dbReference type="InterPro" id="IPR013578">
    <property type="entry name" value="Peptidase_M16C_assoc"/>
</dbReference>
<dbReference type="EMBL" id="CAKOFQ010006696">
    <property type="protein sequence ID" value="CAH1961632.1"/>
    <property type="molecule type" value="Genomic_DNA"/>
</dbReference>
<proteinExistence type="predicted"/>
<dbReference type="SUPFAM" id="SSF63411">
    <property type="entry name" value="LuxS/MPP-like metallohydrolase"/>
    <property type="match status" value="4"/>
</dbReference>